<dbReference type="InterPro" id="IPR021886">
    <property type="entry name" value="MgsA_C"/>
</dbReference>
<dbReference type="Proteomes" id="UP000274822">
    <property type="component" value="Unassembled WGS sequence"/>
</dbReference>
<dbReference type="GO" id="GO:0003677">
    <property type="term" value="F:DNA binding"/>
    <property type="evidence" value="ECO:0007669"/>
    <property type="project" value="InterPro"/>
</dbReference>
<evidence type="ECO:0000256" key="4">
    <source>
        <dbReference type="ARBA" id="ARBA00022763"/>
    </source>
</evidence>
<dbReference type="GO" id="GO:0016887">
    <property type="term" value="F:ATP hydrolysis activity"/>
    <property type="evidence" value="ECO:0007669"/>
    <property type="project" value="InterPro"/>
</dbReference>
<dbReference type="AlphaFoldDB" id="A0A433Q6D9"/>
<dbReference type="InterPro" id="IPR051314">
    <property type="entry name" value="AAA_ATPase_RarA/MGS1/WRNIP1"/>
</dbReference>
<sequence>MSRDTRKSSLVACPICNKPTPEWYINDHIDNNCSGVPDPHQHLSTPASSAGVAQTVTTPSRRKSGQLFVDEDAKLEDAIHTNNYHNEANANNGLSTRPPGKRQKISESIAQAMPLAERVRPTDFESFVGQEELMGPKGLLRKLICNDRIPSMILWGPPGSGKTTAARMIAQTTRSRFVEMGGVTHATADVKRAFEDAWSLLTLTGQRTILFLDEIHRFNKAQQDLFLPYVERGTIVLVGATTENPSFKVNAALLSRCRVFVLERIGEEEMVRILKRAVQVWRGEKGVEDESGGVEGERGAGKEGGNGVQGTMTKNNKIDEETKALRQLALVSDGDARNALNILDLALTALSDPTQRLSREDLRGAFQKSHLLYDRVGEEHYNAISALHKSIRGSDADAALYWLARMLEAGEDPLYVARRYVGIATLYRVCEFIQLVDTRCSEFIQPPRLIRCASEDIGLADNQALPLVDFFPIRADLFVIIYRCWNLISSDHHNSASPKRPCQHSRRASSSACQSVRSFSRSASSTWPRPGRVCGHIKRMDW</sequence>
<dbReference type="InterPro" id="IPR006642">
    <property type="entry name" value="Rad18_UBZ4"/>
</dbReference>
<dbReference type="SUPFAM" id="SSF48019">
    <property type="entry name" value="post-AAA+ oligomerization domain-like"/>
    <property type="match status" value="1"/>
</dbReference>
<dbReference type="InterPro" id="IPR027417">
    <property type="entry name" value="P-loop_NTPase"/>
</dbReference>
<keyword evidence="5 9" id="KW-0863">Zinc-finger</keyword>
<evidence type="ECO:0000256" key="3">
    <source>
        <dbReference type="ARBA" id="ARBA00022741"/>
    </source>
</evidence>
<feature type="domain" description="UBZ4-type" evidence="11">
    <location>
        <begin position="10"/>
        <end position="38"/>
    </location>
</feature>
<dbReference type="Gene3D" id="3.40.50.300">
    <property type="entry name" value="P-loop containing nucleotide triphosphate hydrolases"/>
    <property type="match status" value="1"/>
</dbReference>
<dbReference type="InterPro" id="IPR003959">
    <property type="entry name" value="ATPase_AAA_core"/>
</dbReference>
<dbReference type="GO" id="GO:0005634">
    <property type="term" value="C:nucleus"/>
    <property type="evidence" value="ECO:0007669"/>
    <property type="project" value="TreeGrafter"/>
</dbReference>
<evidence type="ECO:0000256" key="6">
    <source>
        <dbReference type="ARBA" id="ARBA00022833"/>
    </source>
</evidence>
<protein>
    <submittedName>
        <fullName evidence="12">P-loop containing nucleoside triphosphate hydrolase protein</fullName>
    </submittedName>
</protein>
<dbReference type="Gene3D" id="1.20.272.10">
    <property type="match status" value="1"/>
</dbReference>
<evidence type="ECO:0000256" key="7">
    <source>
        <dbReference type="ARBA" id="ARBA00022840"/>
    </source>
</evidence>
<reference evidence="12 13" key="1">
    <citation type="journal article" date="2018" name="New Phytol.">
        <title>Phylogenomics of Endogonaceae and evolution of mycorrhizas within Mucoromycota.</title>
        <authorList>
            <person name="Chang Y."/>
            <person name="Desiro A."/>
            <person name="Na H."/>
            <person name="Sandor L."/>
            <person name="Lipzen A."/>
            <person name="Clum A."/>
            <person name="Barry K."/>
            <person name="Grigoriev I.V."/>
            <person name="Martin F.M."/>
            <person name="Stajich J.E."/>
            <person name="Smith M.E."/>
            <person name="Bonito G."/>
            <person name="Spatafora J.W."/>
        </authorList>
    </citation>
    <scope>NUCLEOTIDE SEQUENCE [LARGE SCALE GENOMIC DNA]</scope>
    <source>
        <strain evidence="12 13">AD002</strain>
    </source>
</reference>
<dbReference type="GO" id="GO:0008270">
    <property type="term" value="F:zinc ion binding"/>
    <property type="evidence" value="ECO:0007669"/>
    <property type="project" value="UniProtKB-KW"/>
</dbReference>
<evidence type="ECO:0000256" key="1">
    <source>
        <dbReference type="ARBA" id="ARBA00008959"/>
    </source>
</evidence>
<name>A0A433Q6D9_9FUNG</name>
<dbReference type="SUPFAM" id="SSF52540">
    <property type="entry name" value="P-loop containing nucleoside triphosphate hydrolases"/>
    <property type="match status" value="1"/>
</dbReference>
<feature type="region of interest" description="Disordered" evidence="10">
    <location>
        <begin position="288"/>
        <end position="316"/>
    </location>
</feature>
<dbReference type="PANTHER" id="PTHR13779">
    <property type="entry name" value="WERNER HELICASE-INTERACTING PROTEIN 1 FAMILY MEMBER"/>
    <property type="match status" value="1"/>
</dbReference>
<dbReference type="PANTHER" id="PTHR13779:SF7">
    <property type="entry name" value="ATPASE WRNIP1"/>
    <property type="match status" value="1"/>
</dbReference>
<keyword evidence="2" id="KW-0479">Metal-binding</keyword>
<evidence type="ECO:0000256" key="5">
    <source>
        <dbReference type="ARBA" id="ARBA00022771"/>
    </source>
</evidence>
<dbReference type="SMART" id="SM00382">
    <property type="entry name" value="AAA"/>
    <property type="match status" value="1"/>
</dbReference>
<keyword evidence="13" id="KW-1185">Reference proteome</keyword>
<evidence type="ECO:0000256" key="8">
    <source>
        <dbReference type="ARBA" id="ARBA00023204"/>
    </source>
</evidence>
<dbReference type="Pfam" id="PF00004">
    <property type="entry name" value="AAA"/>
    <property type="match status" value="1"/>
</dbReference>
<dbReference type="GO" id="GO:0000731">
    <property type="term" value="P:DNA synthesis involved in DNA repair"/>
    <property type="evidence" value="ECO:0007669"/>
    <property type="project" value="TreeGrafter"/>
</dbReference>
<gene>
    <name evidence="12" type="ORF">BC938DRAFT_472327</name>
</gene>
<dbReference type="InterPro" id="IPR003593">
    <property type="entry name" value="AAA+_ATPase"/>
</dbReference>
<dbReference type="Gene3D" id="1.10.8.60">
    <property type="match status" value="1"/>
</dbReference>
<dbReference type="FunFam" id="3.40.50.300:FF:000137">
    <property type="entry name" value="Replication-associated recombination protein A"/>
    <property type="match status" value="1"/>
</dbReference>
<evidence type="ECO:0000256" key="2">
    <source>
        <dbReference type="ARBA" id="ARBA00022723"/>
    </source>
</evidence>
<dbReference type="GO" id="GO:0006271">
    <property type="term" value="P:DNA strand elongation involved in DNA replication"/>
    <property type="evidence" value="ECO:0007669"/>
    <property type="project" value="UniProtKB-ARBA"/>
</dbReference>
<keyword evidence="3" id="KW-0547">Nucleotide-binding</keyword>
<dbReference type="Pfam" id="PF12002">
    <property type="entry name" value="MgsA_C"/>
    <property type="match status" value="1"/>
</dbReference>
<keyword evidence="7" id="KW-0067">ATP-binding</keyword>
<dbReference type="GO" id="GO:0005524">
    <property type="term" value="F:ATP binding"/>
    <property type="evidence" value="ECO:0007669"/>
    <property type="project" value="UniProtKB-KW"/>
</dbReference>
<dbReference type="Pfam" id="PF16193">
    <property type="entry name" value="AAA_assoc_2"/>
    <property type="match status" value="1"/>
</dbReference>
<keyword evidence="6" id="KW-0862">Zinc</keyword>
<keyword evidence="4 9" id="KW-0227">DNA damage</keyword>
<keyword evidence="8 9" id="KW-0234">DNA repair</keyword>
<dbReference type="CDD" id="cd18139">
    <property type="entry name" value="HLD_clamp_RarA"/>
    <property type="match status" value="1"/>
</dbReference>
<feature type="compositionally biased region" description="Polar residues" evidence="10">
    <location>
        <begin position="42"/>
        <end position="59"/>
    </location>
</feature>
<dbReference type="PROSITE" id="PS51908">
    <property type="entry name" value="ZF_UBZ4"/>
    <property type="match status" value="1"/>
</dbReference>
<dbReference type="InterPro" id="IPR032423">
    <property type="entry name" value="AAA_assoc_2"/>
</dbReference>
<organism evidence="12 13">
    <name type="scientific">Jimgerdemannia flammicorona</name>
    <dbReference type="NCBI Taxonomy" id="994334"/>
    <lineage>
        <taxon>Eukaryota</taxon>
        <taxon>Fungi</taxon>
        <taxon>Fungi incertae sedis</taxon>
        <taxon>Mucoromycota</taxon>
        <taxon>Mucoromycotina</taxon>
        <taxon>Endogonomycetes</taxon>
        <taxon>Endogonales</taxon>
        <taxon>Endogonaceae</taxon>
        <taxon>Jimgerdemannia</taxon>
    </lineage>
</organism>
<evidence type="ECO:0000256" key="9">
    <source>
        <dbReference type="PROSITE-ProRule" id="PRU01256"/>
    </source>
</evidence>
<comment type="caution">
    <text evidence="12">The sequence shown here is derived from an EMBL/GenBank/DDBJ whole genome shotgun (WGS) entry which is preliminary data.</text>
</comment>
<evidence type="ECO:0000259" key="11">
    <source>
        <dbReference type="PROSITE" id="PS51908"/>
    </source>
</evidence>
<dbReference type="CDD" id="cd00009">
    <property type="entry name" value="AAA"/>
    <property type="match status" value="1"/>
</dbReference>
<accession>A0A433Q6D9</accession>
<dbReference type="InterPro" id="IPR008921">
    <property type="entry name" value="DNA_pol3_clamp-load_cplx_C"/>
</dbReference>
<comment type="similarity">
    <text evidence="1">Belongs to the AAA ATPase family. RarA/MGS1/WRNIP1 subfamily.</text>
</comment>
<dbReference type="EMBL" id="RBNJ01013293">
    <property type="protein sequence ID" value="RUS25329.1"/>
    <property type="molecule type" value="Genomic_DNA"/>
</dbReference>
<dbReference type="GO" id="GO:0008047">
    <property type="term" value="F:enzyme activator activity"/>
    <property type="evidence" value="ECO:0007669"/>
    <property type="project" value="TreeGrafter"/>
</dbReference>
<proteinExistence type="inferred from homology"/>
<evidence type="ECO:0000313" key="13">
    <source>
        <dbReference type="Proteomes" id="UP000274822"/>
    </source>
</evidence>
<feature type="region of interest" description="Disordered" evidence="10">
    <location>
        <begin position="39"/>
        <end position="62"/>
    </location>
</feature>
<evidence type="ECO:0000313" key="12">
    <source>
        <dbReference type="EMBL" id="RUS25329.1"/>
    </source>
</evidence>
<keyword evidence="12" id="KW-0378">Hydrolase</keyword>
<dbReference type="GO" id="GO:0017116">
    <property type="term" value="F:single-stranded DNA helicase activity"/>
    <property type="evidence" value="ECO:0007669"/>
    <property type="project" value="TreeGrafter"/>
</dbReference>
<evidence type="ECO:0000256" key="10">
    <source>
        <dbReference type="SAM" id="MobiDB-lite"/>
    </source>
</evidence>